<comment type="caution">
    <text evidence="3">The sequence shown here is derived from an EMBL/GenBank/DDBJ whole genome shotgun (WGS) entry which is preliminary data.</text>
</comment>
<keyword evidence="1" id="KW-0732">Signal</keyword>
<evidence type="ECO:0000256" key="1">
    <source>
        <dbReference type="SAM" id="SignalP"/>
    </source>
</evidence>
<dbReference type="PANTHER" id="PTHR47027">
    <property type="entry name" value="REVERSE TRANSCRIPTASE DOMAIN-CONTAINING PROTEIN"/>
    <property type="match status" value="1"/>
</dbReference>
<dbReference type="InterPro" id="IPR000477">
    <property type="entry name" value="RT_dom"/>
</dbReference>
<proteinExistence type="predicted"/>
<evidence type="ECO:0000259" key="2">
    <source>
        <dbReference type="Pfam" id="PF00078"/>
    </source>
</evidence>
<feature type="domain" description="Reverse transcriptase" evidence="2">
    <location>
        <begin position="21"/>
        <end position="110"/>
    </location>
</feature>
<evidence type="ECO:0000313" key="3">
    <source>
        <dbReference type="EMBL" id="KAL0840406.1"/>
    </source>
</evidence>
<reference evidence="3 4" key="1">
    <citation type="submission" date="2024-06" db="EMBL/GenBank/DDBJ databases">
        <title>A chromosome-level genome assembly of beet webworm, Loxostege sticticalis.</title>
        <authorList>
            <person name="Zhang Y."/>
        </authorList>
    </citation>
    <scope>NUCLEOTIDE SEQUENCE [LARGE SCALE GENOMIC DNA]</scope>
    <source>
        <strain evidence="3">AQ028</strain>
        <tissue evidence="3">Male pupae</tissue>
    </source>
</reference>
<dbReference type="Pfam" id="PF00078">
    <property type="entry name" value="RVT_1"/>
    <property type="match status" value="1"/>
</dbReference>
<evidence type="ECO:0000313" key="4">
    <source>
        <dbReference type="Proteomes" id="UP001549921"/>
    </source>
</evidence>
<dbReference type="EMBL" id="JBEDNZ010000007">
    <property type="protein sequence ID" value="KAL0840406.1"/>
    <property type="molecule type" value="Genomic_DNA"/>
</dbReference>
<sequence>MFTYIFFVHILVYLVQIQKRVLHNFLVLSKLPLAALTEPFSLGCGVRQGDTISPKLFTAALENVFRKLDWSDKGISIDGERLNNLRFADDIVLISDNVDDMLVMLEELRRESSIVAHFGRAVAKGHGFESRSRVNVFWCSIFNKEYIVICTYARHRKPKYRA</sequence>
<accession>A0ABD0TCP1</accession>
<gene>
    <name evidence="3" type="ORF">ABMA28_015663</name>
</gene>
<dbReference type="Proteomes" id="UP001549921">
    <property type="component" value="Unassembled WGS sequence"/>
</dbReference>
<dbReference type="PANTHER" id="PTHR47027:SF20">
    <property type="entry name" value="REVERSE TRANSCRIPTASE-LIKE PROTEIN WITH RNA-DIRECTED DNA POLYMERASE DOMAIN"/>
    <property type="match status" value="1"/>
</dbReference>
<organism evidence="3 4">
    <name type="scientific">Loxostege sticticalis</name>
    <name type="common">Beet webworm moth</name>
    <dbReference type="NCBI Taxonomy" id="481309"/>
    <lineage>
        <taxon>Eukaryota</taxon>
        <taxon>Metazoa</taxon>
        <taxon>Ecdysozoa</taxon>
        <taxon>Arthropoda</taxon>
        <taxon>Hexapoda</taxon>
        <taxon>Insecta</taxon>
        <taxon>Pterygota</taxon>
        <taxon>Neoptera</taxon>
        <taxon>Endopterygota</taxon>
        <taxon>Lepidoptera</taxon>
        <taxon>Glossata</taxon>
        <taxon>Ditrysia</taxon>
        <taxon>Pyraloidea</taxon>
        <taxon>Crambidae</taxon>
        <taxon>Pyraustinae</taxon>
        <taxon>Loxostege</taxon>
    </lineage>
</organism>
<feature type="chain" id="PRO_5044857925" description="Reverse transcriptase domain-containing protein" evidence="1">
    <location>
        <begin position="18"/>
        <end position="162"/>
    </location>
</feature>
<protein>
    <recommendedName>
        <fullName evidence="2">Reverse transcriptase domain-containing protein</fullName>
    </recommendedName>
</protein>
<name>A0ABD0TCP1_LOXSC</name>
<dbReference type="AlphaFoldDB" id="A0ABD0TCP1"/>
<feature type="signal peptide" evidence="1">
    <location>
        <begin position="1"/>
        <end position="17"/>
    </location>
</feature>